<evidence type="ECO:0000259" key="2">
    <source>
        <dbReference type="PROSITE" id="PS50812"/>
    </source>
</evidence>
<dbReference type="EC" id="2.7.11.1" evidence="3"/>
<evidence type="ECO:0000313" key="5">
    <source>
        <dbReference type="Proteomes" id="UP000215914"/>
    </source>
</evidence>
<evidence type="ECO:0000313" key="4">
    <source>
        <dbReference type="EMBL" id="OTF97321.1"/>
    </source>
</evidence>
<evidence type="ECO:0000256" key="1">
    <source>
        <dbReference type="SAM" id="MobiDB-lite"/>
    </source>
</evidence>
<feature type="region of interest" description="Disordered" evidence="1">
    <location>
        <begin position="350"/>
        <end position="409"/>
    </location>
</feature>
<dbReference type="OMA" id="THIFWNT"/>
<dbReference type="Gene3D" id="2.30.30.140">
    <property type="match status" value="1"/>
</dbReference>
<dbReference type="SUPFAM" id="SSF63748">
    <property type="entry name" value="Tudor/PWWP/MBT"/>
    <property type="match status" value="1"/>
</dbReference>
<dbReference type="InterPro" id="IPR052657">
    <property type="entry name" value="PDP_family_Arabidopsis"/>
</dbReference>
<dbReference type="CDD" id="cd05162">
    <property type="entry name" value="PWWP"/>
    <property type="match status" value="1"/>
</dbReference>
<reference evidence="3" key="3">
    <citation type="submission" date="2020-06" db="EMBL/GenBank/DDBJ databases">
        <title>Helianthus annuus Genome sequencing and assembly Release 2.</title>
        <authorList>
            <person name="Gouzy J."/>
            <person name="Langlade N."/>
            <person name="Munos S."/>
        </authorList>
    </citation>
    <scope>NUCLEOTIDE SEQUENCE</scope>
    <source>
        <tissue evidence="3">Leaves</tissue>
    </source>
</reference>
<dbReference type="EMBL" id="MNCJ02000321">
    <property type="protein sequence ID" value="KAF5803239.1"/>
    <property type="molecule type" value="Genomic_DNA"/>
</dbReference>
<dbReference type="PANTHER" id="PTHR10688:SF15">
    <property type="entry name" value="PWWP DOMAIN-CONTAINING PROTEIN"/>
    <property type="match status" value="1"/>
</dbReference>
<dbReference type="Pfam" id="PF00855">
    <property type="entry name" value="PWWP"/>
    <property type="match status" value="1"/>
</dbReference>
<keyword evidence="5" id="KW-1185">Reference proteome</keyword>
<dbReference type="Gramene" id="mRNA:HanXRQr2_Chr06g0269001">
    <property type="protein sequence ID" value="mRNA:HanXRQr2_Chr06g0269001"/>
    <property type="gene ID" value="HanXRQr2_Chr06g0269001"/>
</dbReference>
<dbReference type="SMART" id="SM00293">
    <property type="entry name" value="PWWP"/>
    <property type="match status" value="1"/>
</dbReference>
<reference evidence="3 5" key="1">
    <citation type="journal article" date="2017" name="Nature">
        <title>The sunflower genome provides insights into oil metabolism, flowering and Asterid evolution.</title>
        <authorList>
            <person name="Badouin H."/>
            <person name="Gouzy J."/>
            <person name="Grassa C.J."/>
            <person name="Murat F."/>
            <person name="Staton S.E."/>
            <person name="Cottret L."/>
            <person name="Lelandais-Briere C."/>
            <person name="Owens G.L."/>
            <person name="Carrere S."/>
            <person name="Mayjonade B."/>
            <person name="Legrand L."/>
            <person name="Gill N."/>
            <person name="Kane N.C."/>
            <person name="Bowers J.E."/>
            <person name="Hubner S."/>
            <person name="Bellec A."/>
            <person name="Berard A."/>
            <person name="Berges H."/>
            <person name="Blanchet N."/>
            <person name="Boniface M.C."/>
            <person name="Brunel D."/>
            <person name="Catrice O."/>
            <person name="Chaidir N."/>
            <person name="Claudel C."/>
            <person name="Donnadieu C."/>
            <person name="Faraut T."/>
            <person name="Fievet G."/>
            <person name="Helmstetter N."/>
            <person name="King M."/>
            <person name="Knapp S.J."/>
            <person name="Lai Z."/>
            <person name="Le Paslier M.C."/>
            <person name="Lippi Y."/>
            <person name="Lorenzon L."/>
            <person name="Mandel J.R."/>
            <person name="Marage G."/>
            <person name="Marchand G."/>
            <person name="Marquand E."/>
            <person name="Bret-Mestries E."/>
            <person name="Morien E."/>
            <person name="Nambeesan S."/>
            <person name="Nguyen T."/>
            <person name="Pegot-Espagnet P."/>
            <person name="Pouilly N."/>
            <person name="Raftis F."/>
            <person name="Sallet E."/>
            <person name="Schiex T."/>
            <person name="Thomas J."/>
            <person name="Vandecasteele C."/>
            <person name="Vares D."/>
            <person name="Vear F."/>
            <person name="Vautrin S."/>
            <person name="Crespi M."/>
            <person name="Mangin B."/>
            <person name="Burke J.M."/>
            <person name="Salse J."/>
            <person name="Munos S."/>
            <person name="Vincourt P."/>
            <person name="Rieseberg L.H."/>
            <person name="Langlade N.B."/>
        </authorList>
    </citation>
    <scope>NUCLEOTIDE SEQUENCE [LARGE SCALE GENOMIC DNA]</scope>
    <source>
        <strain evidence="5">cv. SF193</strain>
        <tissue evidence="3">Leaves</tissue>
    </source>
</reference>
<dbReference type="Proteomes" id="UP000215914">
    <property type="component" value="Chromosome 14"/>
</dbReference>
<evidence type="ECO:0000313" key="3">
    <source>
        <dbReference type="EMBL" id="KAF5803239.1"/>
    </source>
</evidence>
<dbReference type="AlphaFoldDB" id="A0A251SFJ6"/>
<protein>
    <submittedName>
        <fullName evidence="3">Non-specific serine/threonine protein kinase</fullName>
        <ecNumber evidence="3">2.7.11.1</ecNumber>
    </submittedName>
    <submittedName>
        <fullName evidence="4">Putative PWWP domain-containing protein</fullName>
    </submittedName>
</protein>
<name>A0A251SFJ6_HELAN</name>
<keyword evidence="3" id="KW-0808">Transferase</keyword>
<feature type="domain" description="PWWP" evidence="2">
    <location>
        <begin position="14"/>
        <end position="65"/>
    </location>
</feature>
<proteinExistence type="predicted"/>
<dbReference type="PANTHER" id="PTHR10688">
    <property type="entry name" value="PWWP DOMAIN-CONTAINING PROTEIN"/>
    <property type="match status" value="1"/>
</dbReference>
<keyword evidence="3" id="KW-0418">Kinase</keyword>
<dbReference type="PROSITE" id="PS50812">
    <property type="entry name" value="PWWP"/>
    <property type="match status" value="1"/>
</dbReference>
<gene>
    <name evidence="4" type="ORF">HannXRQ_Chr14g0433331</name>
    <name evidence="3" type="ORF">HanXRQr2_Chr06g0269001</name>
</gene>
<sequence length="981" mass="107610">MVVEQSISGHGFEVGDMVWAKMKSQLWWPGRVYSEDFATPLVRRSKREGEGMLLVAFFGSSSFGWFDCSELVSFDCNYAEMCRQTSSRAFVRAVEEAVVEVNRRIGLGMSCMCRNKQSFRAIDVQGFVVVDVAGYDSGAVYSVDAIRKARDGFQPKLAYDFLRQLALEPTDSEHVDDINFVKNKATVVAYRKAVFKDFDEHYDQASIQEPARQETSSKAPLNGMAVLADSLGKHKKDEYLFKPRDDSKEIIKEKEEVISGPGPGPEEVKIPKRPVGEPTLENIKKQKKEGISEGTQRSVVNYEMDLSRVLGDLHSLAVDPCNTVNRGLRNKVKKAFLRFRSLVFQKGKNFSLPLADGEPNATKSSEDNVEPSSGLKRGPSDCQEDVNDSKKKKAGDIRKLTDEKKLTTRDVKQPVAMTLKKPGPEPTMLVLKFPEGGSLPSYNELKARFARYGPMDHSATQILRNSLSCQVAFRHKAHAKAAYGFVVESTSLFGNTDVKCSLKCVGDVDAAEPELLVKVPKNHHQPALSLVPATSGGEEAAGKGGREVFADSLGKVMNTARPTNYAKKDDCLFKPEAPQRSDGNYETDLLRVLDDLHALAVDPFNTVNTGSRIKVRKAFLRFRSLVFQKGQNFSLPVAGGEPNASKSSEDSVQVPSVKPPSGLKRGAPNHQQEMAAAKKKKVGDIKSLTKEKKVTKMIDGPLSRVVNQPVSTTLKKPVPELIKKTEQQLAPGPAMLTIKFPQGGSLPSYNELKSRFARFGPMDHSGTHIFWNTFSCQVVFRHKAHAHAAYRFVVESTSLFGNTGVKCTLKEVPTVSSARPEPPVVVSSGVQPKSILKKSGGEEAAANGGKGRVKFMLGGEESQIEVALLRAAYGSSPLTKNVSSNKNEKAVHPVVVTSPTGSSTPPPPPPMRYGTTLLSPPSLPPCSMQRTPLQVLNRPPSDRFTTPNIDIKEQMLSLLMRCNDIVTNVSSILGYSPYHPL</sequence>
<reference evidence="4" key="2">
    <citation type="submission" date="2017-02" db="EMBL/GenBank/DDBJ databases">
        <title>Sunflower complete genome.</title>
        <authorList>
            <person name="Langlade N."/>
            <person name="Munos S."/>
        </authorList>
    </citation>
    <scope>NUCLEOTIDE SEQUENCE [LARGE SCALE GENOMIC DNA]</scope>
    <source>
        <tissue evidence="4">Leaves</tissue>
    </source>
</reference>
<dbReference type="EMBL" id="CM007903">
    <property type="protein sequence ID" value="OTF97321.1"/>
    <property type="molecule type" value="Genomic_DNA"/>
</dbReference>
<dbReference type="OrthoDB" id="1420611at2759"/>
<dbReference type="STRING" id="4232.A0A251SFJ6"/>
<dbReference type="InParanoid" id="A0A251SFJ6"/>
<feature type="compositionally biased region" description="Polar residues" evidence="1">
    <location>
        <begin position="644"/>
        <end position="654"/>
    </location>
</feature>
<feature type="region of interest" description="Disordered" evidence="1">
    <location>
        <begin position="636"/>
        <end position="670"/>
    </location>
</feature>
<feature type="compositionally biased region" description="Basic and acidic residues" evidence="1">
    <location>
        <begin position="394"/>
        <end position="409"/>
    </location>
</feature>
<organism evidence="4 5">
    <name type="scientific">Helianthus annuus</name>
    <name type="common">Common sunflower</name>
    <dbReference type="NCBI Taxonomy" id="4232"/>
    <lineage>
        <taxon>Eukaryota</taxon>
        <taxon>Viridiplantae</taxon>
        <taxon>Streptophyta</taxon>
        <taxon>Embryophyta</taxon>
        <taxon>Tracheophyta</taxon>
        <taxon>Spermatophyta</taxon>
        <taxon>Magnoliopsida</taxon>
        <taxon>eudicotyledons</taxon>
        <taxon>Gunneridae</taxon>
        <taxon>Pentapetalae</taxon>
        <taxon>asterids</taxon>
        <taxon>campanulids</taxon>
        <taxon>Asterales</taxon>
        <taxon>Asteraceae</taxon>
        <taxon>Asteroideae</taxon>
        <taxon>Heliantheae alliance</taxon>
        <taxon>Heliantheae</taxon>
        <taxon>Helianthus</taxon>
    </lineage>
</organism>
<keyword evidence="3" id="KW-0723">Serine/threonine-protein kinase</keyword>
<dbReference type="GO" id="GO:0004674">
    <property type="term" value="F:protein serine/threonine kinase activity"/>
    <property type="evidence" value="ECO:0007669"/>
    <property type="project" value="UniProtKB-KW"/>
</dbReference>
<dbReference type="InterPro" id="IPR000313">
    <property type="entry name" value="PWWP_dom"/>
</dbReference>
<accession>A0A251SFJ6</accession>